<feature type="signal peptide" evidence="10">
    <location>
        <begin position="1"/>
        <end position="24"/>
    </location>
</feature>
<comment type="PTM">
    <text evidence="8">Binds 2 heme c groups covalently per subunit.</text>
</comment>
<feature type="binding site" description="covalent" evidence="8">
    <location>
        <position position="148"/>
    </location>
    <ligand>
        <name>heme c</name>
        <dbReference type="ChEBI" id="CHEBI:61717"/>
        <label>2</label>
    </ligand>
</feature>
<evidence type="ECO:0000256" key="4">
    <source>
        <dbReference type="ARBA" id="ARBA00022723"/>
    </source>
</evidence>
<feature type="chain" id="PRO_5018245888" evidence="10">
    <location>
        <begin position="25"/>
        <end position="214"/>
    </location>
</feature>
<dbReference type="PIRSF" id="PIRSF000005">
    <property type="entry name" value="Cytochrome_c4"/>
    <property type="match status" value="1"/>
</dbReference>
<keyword evidence="3 8" id="KW-0349">Heme</keyword>
<protein>
    <submittedName>
        <fullName evidence="12">Sulfide dehydrogenase (Flavocytochrome c) cytochrome c subunit</fullName>
    </submittedName>
</protein>
<comment type="caution">
    <text evidence="12">The sequence shown here is derived from an EMBL/GenBank/DDBJ whole genome shotgun (WGS) entry which is preliminary data.</text>
</comment>
<evidence type="ECO:0000313" key="13">
    <source>
        <dbReference type="Proteomes" id="UP000276634"/>
    </source>
</evidence>
<evidence type="ECO:0000256" key="1">
    <source>
        <dbReference type="ARBA" id="ARBA00004418"/>
    </source>
</evidence>
<dbReference type="Gene3D" id="1.10.760.10">
    <property type="entry name" value="Cytochrome c-like domain"/>
    <property type="match status" value="2"/>
</dbReference>
<feature type="binding site" description="covalent" evidence="8">
    <location>
        <position position="38"/>
    </location>
    <ligand>
        <name>heme c</name>
        <dbReference type="ChEBI" id="CHEBI:61717"/>
        <label>1</label>
    </ligand>
</feature>
<dbReference type="PANTHER" id="PTHR33751:SF9">
    <property type="entry name" value="CYTOCHROME C4"/>
    <property type="match status" value="1"/>
</dbReference>
<evidence type="ECO:0000256" key="7">
    <source>
        <dbReference type="ARBA" id="ARBA00023004"/>
    </source>
</evidence>
<comment type="subcellular location">
    <subcellularLocation>
        <location evidence="1">Periplasm</location>
    </subcellularLocation>
</comment>
<feature type="domain" description="Cytochrome c" evidence="11">
    <location>
        <begin position="135"/>
        <end position="214"/>
    </location>
</feature>
<keyword evidence="2" id="KW-0813">Transport</keyword>
<evidence type="ECO:0000256" key="5">
    <source>
        <dbReference type="ARBA" id="ARBA00022764"/>
    </source>
</evidence>
<dbReference type="GO" id="GO:0005506">
    <property type="term" value="F:iron ion binding"/>
    <property type="evidence" value="ECO:0007669"/>
    <property type="project" value="InterPro"/>
</dbReference>
<sequence length="214" mass="23013">MKTVDRKKLLALAGGVLLASGAFAAPSGRMLADTCAGCHGTDGVSNGPATPTIAGISKTYFLSAMLAYKYGGDEEKIEQAAKALGVDPGDIETLPRTSTVMARIARGYSDQEILAMADHFASKKFVGHRQKVDGELARKGERLHKDNCEKCHEEGGRVGDGAGILAGQWKTYLEFAIADFRSGDRAMPKKMRAKMKDLSDEDLEALIHYYAGQK</sequence>
<dbReference type="GO" id="GO:0009055">
    <property type="term" value="F:electron transfer activity"/>
    <property type="evidence" value="ECO:0007669"/>
    <property type="project" value="InterPro"/>
</dbReference>
<dbReference type="GO" id="GO:0042597">
    <property type="term" value="C:periplasmic space"/>
    <property type="evidence" value="ECO:0007669"/>
    <property type="project" value="UniProtKB-SubCell"/>
</dbReference>
<dbReference type="SUPFAM" id="SSF46626">
    <property type="entry name" value="Cytochrome c"/>
    <property type="match status" value="2"/>
</dbReference>
<evidence type="ECO:0000256" key="2">
    <source>
        <dbReference type="ARBA" id="ARBA00022448"/>
    </source>
</evidence>
<dbReference type="Proteomes" id="UP000276634">
    <property type="component" value="Unassembled WGS sequence"/>
</dbReference>
<feature type="binding site" description="covalent" evidence="8">
    <location>
        <position position="35"/>
    </location>
    <ligand>
        <name>heme c</name>
        <dbReference type="ChEBI" id="CHEBI:61717"/>
        <label>1</label>
    </ligand>
</feature>
<reference evidence="12 13" key="1">
    <citation type="submission" date="2018-11" db="EMBL/GenBank/DDBJ databases">
        <title>Genomic Encyclopedia of Type Strains, Phase IV (KMG-IV): sequencing the most valuable type-strain genomes for metagenomic binning, comparative biology and taxonomic classification.</title>
        <authorList>
            <person name="Goeker M."/>
        </authorList>
    </citation>
    <scope>NUCLEOTIDE SEQUENCE [LARGE SCALE GENOMIC DNA]</scope>
    <source>
        <strain evidence="12 13">DSM 100275</strain>
    </source>
</reference>
<feature type="binding site" description="axial binding residue" evidence="9">
    <location>
        <position position="191"/>
    </location>
    <ligand>
        <name>heme c</name>
        <dbReference type="ChEBI" id="CHEBI:61717"/>
        <label>2</label>
    </ligand>
    <ligandPart>
        <name>Fe</name>
        <dbReference type="ChEBI" id="CHEBI:18248"/>
    </ligandPart>
</feature>
<feature type="binding site" description="axial binding residue" evidence="9">
    <location>
        <position position="101"/>
    </location>
    <ligand>
        <name>heme c</name>
        <dbReference type="ChEBI" id="CHEBI:61717"/>
        <label>1</label>
    </ligand>
    <ligandPart>
        <name>Fe</name>
        <dbReference type="ChEBI" id="CHEBI:18248"/>
    </ligandPart>
</feature>
<dbReference type="InterPro" id="IPR009056">
    <property type="entry name" value="Cyt_c-like_dom"/>
</dbReference>
<organism evidence="12 13">
    <name type="scientific">Inmirania thermothiophila</name>
    <dbReference type="NCBI Taxonomy" id="1750597"/>
    <lineage>
        <taxon>Bacteria</taxon>
        <taxon>Pseudomonadati</taxon>
        <taxon>Pseudomonadota</taxon>
        <taxon>Gammaproteobacteria</taxon>
        <taxon>Chromatiales</taxon>
        <taxon>Ectothiorhodospiraceae</taxon>
        <taxon>Inmirania</taxon>
    </lineage>
</organism>
<feature type="binding site" description="axial binding residue" evidence="9">
    <location>
        <position position="152"/>
    </location>
    <ligand>
        <name>heme c</name>
        <dbReference type="ChEBI" id="CHEBI:61717"/>
        <label>2</label>
    </ligand>
    <ligandPart>
        <name>Fe</name>
        <dbReference type="ChEBI" id="CHEBI:18248"/>
    </ligandPart>
</feature>
<evidence type="ECO:0000256" key="6">
    <source>
        <dbReference type="ARBA" id="ARBA00022982"/>
    </source>
</evidence>
<evidence type="ECO:0000313" key="12">
    <source>
        <dbReference type="EMBL" id="ROR32665.1"/>
    </source>
</evidence>
<evidence type="ECO:0000256" key="3">
    <source>
        <dbReference type="ARBA" id="ARBA00022617"/>
    </source>
</evidence>
<dbReference type="GO" id="GO:0020037">
    <property type="term" value="F:heme binding"/>
    <property type="evidence" value="ECO:0007669"/>
    <property type="project" value="InterPro"/>
</dbReference>
<keyword evidence="13" id="KW-1185">Reference proteome</keyword>
<dbReference type="AlphaFoldDB" id="A0A3N1Y1H4"/>
<accession>A0A3N1Y1H4</accession>
<dbReference type="Pfam" id="PF00034">
    <property type="entry name" value="Cytochrom_C"/>
    <property type="match status" value="1"/>
</dbReference>
<evidence type="ECO:0000256" key="8">
    <source>
        <dbReference type="PIRSR" id="PIRSR000005-1"/>
    </source>
</evidence>
<dbReference type="EMBL" id="RJVI01000002">
    <property type="protein sequence ID" value="ROR32665.1"/>
    <property type="molecule type" value="Genomic_DNA"/>
</dbReference>
<keyword evidence="6" id="KW-0249">Electron transport</keyword>
<keyword evidence="7 9" id="KW-0408">Iron</keyword>
<dbReference type="OrthoDB" id="188778at2"/>
<dbReference type="Pfam" id="PF13442">
    <property type="entry name" value="Cytochrome_CBB3"/>
    <property type="match status" value="1"/>
</dbReference>
<name>A0A3N1Y1H4_9GAMM</name>
<dbReference type="InterPro" id="IPR036909">
    <property type="entry name" value="Cyt_c-like_dom_sf"/>
</dbReference>
<dbReference type="RefSeq" id="WP_123401577.1">
    <property type="nucleotide sequence ID" value="NZ_RJVI01000002.1"/>
</dbReference>
<proteinExistence type="predicted"/>
<dbReference type="PROSITE" id="PS51007">
    <property type="entry name" value="CYTC"/>
    <property type="match status" value="2"/>
</dbReference>
<dbReference type="InterPro" id="IPR050597">
    <property type="entry name" value="Cytochrome_c_Oxidase_Subunit"/>
</dbReference>
<feature type="binding site" description="covalent" evidence="8">
    <location>
        <position position="151"/>
    </location>
    <ligand>
        <name>heme c</name>
        <dbReference type="ChEBI" id="CHEBI:61717"/>
        <label>2</label>
    </ligand>
</feature>
<evidence type="ECO:0000259" key="11">
    <source>
        <dbReference type="PROSITE" id="PS51007"/>
    </source>
</evidence>
<dbReference type="InterPro" id="IPR024167">
    <property type="entry name" value="Cytochrome_c4-like"/>
</dbReference>
<keyword evidence="10" id="KW-0732">Signal</keyword>
<dbReference type="PANTHER" id="PTHR33751">
    <property type="entry name" value="CBB3-TYPE CYTOCHROME C OXIDASE SUBUNIT FIXP"/>
    <property type="match status" value="1"/>
</dbReference>
<feature type="binding site" description="axial binding residue" evidence="9">
    <location>
        <position position="39"/>
    </location>
    <ligand>
        <name>heme c</name>
        <dbReference type="ChEBI" id="CHEBI:61717"/>
        <label>1</label>
    </ligand>
    <ligandPart>
        <name>Fe</name>
        <dbReference type="ChEBI" id="CHEBI:18248"/>
    </ligandPart>
</feature>
<evidence type="ECO:0000256" key="10">
    <source>
        <dbReference type="SAM" id="SignalP"/>
    </source>
</evidence>
<keyword evidence="5" id="KW-0574">Periplasm</keyword>
<evidence type="ECO:0000256" key="9">
    <source>
        <dbReference type="PIRSR" id="PIRSR000005-2"/>
    </source>
</evidence>
<keyword evidence="4 9" id="KW-0479">Metal-binding</keyword>
<feature type="domain" description="Cytochrome c" evidence="11">
    <location>
        <begin position="9"/>
        <end position="124"/>
    </location>
</feature>
<gene>
    <name evidence="12" type="ORF">EDC57_1871</name>
</gene>